<name>A0A0F9DLF0_9ZZZZ</name>
<organism evidence="1">
    <name type="scientific">marine sediment metagenome</name>
    <dbReference type="NCBI Taxonomy" id="412755"/>
    <lineage>
        <taxon>unclassified sequences</taxon>
        <taxon>metagenomes</taxon>
        <taxon>ecological metagenomes</taxon>
    </lineage>
</organism>
<dbReference type="EMBL" id="LAZR01041126">
    <property type="protein sequence ID" value="KKL12773.1"/>
    <property type="molecule type" value="Genomic_DNA"/>
</dbReference>
<feature type="non-terminal residue" evidence="1">
    <location>
        <position position="40"/>
    </location>
</feature>
<comment type="caution">
    <text evidence="1">The sequence shown here is derived from an EMBL/GenBank/DDBJ whole genome shotgun (WGS) entry which is preliminary data.</text>
</comment>
<gene>
    <name evidence="1" type="ORF">LCGC14_2532420</name>
</gene>
<evidence type="ECO:0000313" key="1">
    <source>
        <dbReference type="EMBL" id="KKL12773.1"/>
    </source>
</evidence>
<sequence length="40" mass="4697">MNHHVTELKVQYKVFKQEVCERLDKQIEKLANEQGLSLIG</sequence>
<dbReference type="AlphaFoldDB" id="A0A0F9DLF0"/>
<accession>A0A0F9DLF0</accession>
<reference evidence="1" key="1">
    <citation type="journal article" date="2015" name="Nature">
        <title>Complex archaea that bridge the gap between prokaryotes and eukaryotes.</title>
        <authorList>
            <person name="Spang A."/>
            <person name="Saw J.H."/>
            <person name="Jorgensen S.L."/>
            <person name="Zaremba-Niedzwiedzka K."/>
            <person name="Martijn J."/>
            <person name="Lind A.E."/>
            <person name="van Eijk R."/>
            <person name="Schleper C."/>
            <person name="Guy L."/>
            <person name="Ettema T.J."/>
        </authorList>
    </citation>
    <scope>NUCLEOTIDE SEQUENCE</scope>
</reference>
<protein>
    <submittedName>
        <fullName evidence="1">Uncharacterized protein</fullName>
    </submittedName>
</protein>
<proteinExistence type="predicted"/>